<gene>
    <name evidence="1" type="ORF">FOZG_07888</name>
</gene>
<dbReference type="Proteomes" id="UP000030766">
    <property type="component" value="Unassembled WGS sequence"/>
</dbReference>
<dbReference type="HOGENOM" id="CLU_112543_0_0_1"/>
<dbReference type="EMBL" id="JH717899">
    <property type="protein sequence ID" value="EWZ43157.1"/>
    <property type="molecule type" value="Genomic_DNA"/>
</dbReference>
<sequence length="213" mass="23213">MSSKPQAPTTNNAYGDQSLFGALNLNNNSTGPLYLSYKAGLNHIITTFNLLSPPRNCRSLLPNQTMTRNSSLGEILTPRDAAQLINLDLVNLPNPPNGSIQIHNGSAPGGMHTLAGPLGMDGFTVLYKAMDQARFDCLFDLQGVLNRTEFVSFYLNVAKKYAAWAKRRDNVASVIIVQIAIQNSAIEAMRHPDLQRVSWQVRSGQSSSAIAVQ</sequence>
<evidence type="ECO:0000313" key="1">
    <source>
        <dbReference type="EMBL" id="EWZ43157.1"/>
    </source>
</evidence>
<proteinExistence type="predicted"/>
<reference evidence="1" key="2">
    <citation type="submission" date="2012-06" db="EMBL/GenBank/DDBJ databases">
        <title>Annotation of the Genome Sequence of Fusarium oxysporum Fo47.</title>
        <authorList>
            <consortium name="The Broad Institute Genomics Platform"/>
            <person name="Ma L.-J."/>
            <person name="Corby-Kistler H."/>
            <person name="Broz K."/>
            <person name="Gale L.R."/>
            <person name="Jonkers W."/>
            <person name="O'Donnell K."/>
            <person name="Ploetz R."/>
            <person name="Steinberg C."/>
            <person name="Schwartz D.C."/>
            <person name="VanEtten H."/>
            <person name="Zhou S."/>
            <person name="Young S.K."/>
            <person name="Zeng Q."/>
            <person name="Gargeya S."/>
            <person name="Fitzgerald M."/>
            <person name="Abouelleil A."/>
            <person name="Alvarado L."/>
            <person name="Chapman S.B."/>
            <person name="Gainer-Dewar J."/>
            <person name="Goldberg J."/>
            <person name="Griggs A."/>
            <person name="Gujja S."/>
            <person name="Hansen M."/>
            <person name="Howarth C."/>
            <person name="Imamovic A."/>
            <person name="Ireland A."/>
            <person name="Larimer J."/>
            <person name="McCowan C."/>
            <person name="Murphy C."/>
            <person name="Pearson M."/>
            <person name="Poon T.W."/>
            <person name="Priest M."/>
            <person name="Roberts A."/>
            <person name="Saif S."/>
            <person name="Shea T."/>
            <person name="Sykes S."/>
            <person name="Wortman J."/>
            <person name="Nusbaum C."/>
            <person name="Birren B."/>
        </authorList>
    </citation>
    <scope>NUCLEOTIDE SEQUENCE</scope>
    <source>
        <strain evidence="1">Fo47</strain>
    </source>
</reference>
<name>W9KFI2_FUSOX</name>
<reference evidence="1" key="1">
    <citation type="submission" date="2011-06" db="EMBL/GenBank/DDBJ databases">
        <title>The Genome Sequence of Fusarium oxysporum Fo47.</title>
        <authorList>
            <consortium name="The Broad Institute Genome Sequencing Platform"/>
            <person name="Ma L.-J."/>
            <person name="Gale L.R."/>
            <person name="Schwartz D.C."/>
            <person name="Zhou S."/>
            <person name="Corby-Kistler H."/>
            <person name="Young S.K."/>
            <person name="Zeng Q."/>
            <person name="Gargeya S."/>
            <person name="Fitzgerald M."/>
            <person name="Haas B."/>
            <person name="Abouelleil A."/>
            <person name="Alvarado L."/>
            <person name="Arachchi H.M."/>
            <person name="Berlin A."/>
            <person name="Brown A."/>
            <person name="Chapman S.B."/>
            <person name="Chen Z."/>
            <person name="Dunbar C."/>
            <person name="Freedman E."/>
            <person name="Gearin G."/>
            <person name="Gellesch M."/>
            <person name="Goldberg J."/>
            <person name="Griggs A."/>
            <person name="Gujja S."/>
            <person name="Heiman D."/>
            <person name="Howarth C."/>
            <person name="Larson L."/>
            <person name="Lui A."/>
            <person name="MacDonald P.J.P."/>
            <person name="Mehta T."/>
            <person name="Montmayeur A."/>
            <person name="Murphy C."/>
            <person name="Neiman D."/>
            <person name="Pearson M."/>
            <person name="Priest M."/>
            <person name="Roberts A."/>
            <person name="Saif S."/>
            <person name="Shea T."/>
            <person name="Shenoy N."/>
            <person name="Sisk P."/>
            <person name="Stolte C."/>
            <person name="Sykes S."/>
            <person name="Wortman J."/>
            <person name="Nusbaum C."/>
            <person name="Birren B."/>
        </authorList>
    </citation>
    <scope>NUCLEOTIDE SEQUENCE [LARGE SCALE GENOMIC DNA]</scope>
    <source>
        <strain evidence="1">Fo47</strain>
    </source>
</reference>
<accession>W9KFI2</accession>
<organism evidence="1">
    <name type="scientific">Fusarium oxysporum Fo47</name>
    <dbReference type="NCBI Taxonomy" id="660027"/>
    <lineage>
        <taxon>Eukaryota</taxon>
        <taxon>Fungi</taxon>
        <taxon>Dikarya</taxon>
        <taxon>Ascomycota</taxon>
        <taxon>Pezizomycotina</taxon>
        <taxon>Sordariomycetes</taxon>
        <taxon>Hypocreomycetidae</taxon>
        <taxon>Hypocreales</taxon>
        <taxon>Nectriaceae</taxon>
        <taxon>Fusarium</taxon>
        <taxon>Fusarium oxysporum species complex</taxon>
    </lineage>
</organism>
<protein>
    <submittedName>
        <fullName evidence="1">Uncharacterized protein</fullName>
    </submittedName>
</protein>
<dbReference type="AlphaFoldDB" id="W9KFI2"/>
<dbReference type="VEuPathDB" id="FungiDB:FOZG_07888"/>